<dbReference type="PANTHER" id="PTHR14942">
    <property type="entry name" value="U11/U12 SMALL NUCLEAR RIBONUCLEOPROTEIN 25 KDA PROTEIN"/>
    <property type="match status" value="1"/>
</dbReference>
<feature type="region of interest" description="Disordered" evidence="1">
    <location>
        <begin position="185"/>
        <end position="242"/>
    </location>
</feature>
<dbReference type="InterPro" id="IPR039690">
    <property type="entry name" value="SNRNP25"/>
</dbReference>
<dbReference type="Proteomes" id="UP001291623">
    <property type="component" value="Unassembled WGS sequence"/>
</dbReference>
<comment type="caution">
    <text evidence="3">The sequence shown here is derived from an EMBL/GenBank/DDBJ whole genome shotgun (WGS) entry which is preliminary data.</text>
</comment>
<evidence type="ECO:0000313" key="4">
    <source>
        <dbReference type="Proteomes" id="UP001291623"/>
    </source>
</evidence>
<dbReference type="PANTHER" id="PTHR14942:SF10">
    <property type="entry name" value="SNRNP25 UBIQUITIN-LIKE DOMAIN-CONTAINING PROTEIN"/>
    <property type="match status" value="1"/>
</dbReference>
<proteinExistence type="predicted"/>
<dbReference type="CDD" id="cd17058">
    <property type="entry name" value="Ubl_SNRNP25"/>
    <property type="match status" value="1"/>
</dbReference>
<name>A0AAE1RD89_9SOLA</name>
<dbReference type="Pfam" id="PF18036">
    <property type="entry name" value="Ubiquitin_4"/>
    <property type="match status" value="1"/>
</dbReference>
<evidence type="ECO:0000313" key="3">
    <source>
        <dbReference type="EMBL" id="KAK4349144.1"/>
    </source>
</evidence>
<dbReference type="SUPFAM" id="SSF54236">
    <property type="entry name" value="Ubiquitin-like"/>
    <property type="match status" value="1"/>
</dbReference>
<organism evidence="3 4">
    <name type="scientific">Anisodus tanguticus</name>
    <dbReference type="NCBI Taxonomy" id="243964"/>
    <lineage>
        <taxon>Eukaryota</taxon>
        <taxon>Viridiplantae</taxon>
        <taxon>Streptophyta</taxon>
        <taxon>Embryophyta</taxon>
        <taxon>Tracheophyta</taxon>
        <taxon>Spermatophyta</taxon>
        <taxon>Magnoliopsida</taxon>
        <taxon>eudicotyledons</taxon>
        <taxon>Gunneridae</taxon>
        <taxon>Pentapetalae</taxon>
        <taxon>asterids</taxon>
        <taxon>lamiids</taxon>
        <taxon>Solanales</taxon>
        <taxon>Solanaceae</taxon>
        <taxon>Solanoideae</taxon>
        <taxon>Hyoscyameae</taxon>
        <taxon>Anisodus</taxon>
    </lineage>
</organism>
<sequence>MQTSEIMKEEEEEDVSPKVSLKKNGSFICVATPLFLYDKLPEEPLKLTILKLDGSSFDIEVARNGSVEDLKWTVIEAFSHCKISWLHVWGHFCLSYCGTKLLSDDDLIGTYGIKDGDEGLPETAALPTKAEVRSVDILPSPDPTLWDFTGEILVHMNSPNKKKRWENEEVKMLSFVRHVSVGYNPEKTQSEGEDHQFNEPRASTGFDDEEMKGEEEDNDQQDDSENEDINSEDENNGGGLGSCHYRSFHLFRGLFSYQKLANSERRVEEKTE</sequence>
<protein>
    <recommendedName>
        <fullName evidence="2">SNRNP25 ubiquitin-like domain-containing protein</fullName>
    </recommendedName>
</protein>
<keyword evidence="4" id="KW-1185">Reference proteome</keyword>
<dbReference type="InterPro" id="IPR029071">
    <property type="entry name" value="Ubiquitin-like_domsf"/>
</dbReference>
<dbReference type="EMBL" id="JAVYJV010000017">
    <property type="protein sequence ID" value="KAK4349144.1"/>
    <property type="molecule type" value="Genomic_DNA"/>
</dbReference>
<feature type="compositionally biased region" description="Basic and acidic residues" evidence="1">
    <location>
        <begin position="188"/>
        <end position="198"/>
    </location>
</feature>
<dbReference type="InterPro" id="IPR040610">
    <property type="entry name" value="SNRNP25_ubiquitin"/>
</dbReference>
<dbReference type="AlphaFoldDB" id="A0AAE1RD89"/>
<dbReference type="Gene3D" id="3.10.20.90">
    <property type="entry name" value="Phosphatidylinositol 3-kinase Catalytic Subunit, Chain A, domain 1"/>
    <property type="match status" value="1"/>
</dbReference>
<evidence type="ECO:0000256" key="1">
    <source>
        <dbReference type="SAM" id="MobiDB-lite"/>
    </source>
</evidence>
<accession>A0AAE1RD89</accession>
<dbReference type="GO" id="GO:0000398">
    <property type="term" value="P:mRNA splicing, via spliceosome"/>
    <property type="evidence" value="ECO:0007669"/>
    <property type="project" value="InterPro"/>
</dbReference>
<feature type="domain" description="SNRNP25 ubiquitin-like" evidence="2">
    <location>
        <begin position="45"/>
        <end position="118"/>
    </location>
</feature>
<evidence type="ECO:0000259" key="2">
    <source>
        <dbReference type="Pfam" id="PF18036"/>
    </source>
</evidence>
<feature type="compositionally biased region" description="Acidic residues" evidence="1">
    <location>
        <begin position="206"/>
        <end position="235"/>
    </location>
</feature>
<gene>
    <name evidence="3" type="ORF">RND71_031899</name>
</gene>
<reference evidence="3" key="1">
    <citation type="submission" date="2023-12" db="EMBL/GenBank/DDBJ databases">
        <title>Genome assembly of Anisodus tanguticus.</title>
        <authorList>
            <person name="Wang Y.-J."/>
        </authorList>
    </citation>
    <scope>NUCLEOTIDE SEQUENCE</scope>
    <source>
        <strain evidence="3">KB-2021</strain>
        <tissue evidence="3">Leaf</tissue>
    </source>
</reference>